<feature type="domain" description="HTH LytTR-type" evidence="3">
    <location>
        <begin position="140"/>
        <end position="235"/>
    </location>
</feature>
<evidence type="ECO:0000259" key="3">
    <source>
        <dbReference type="PROSITE" id="PS50930"/>
    </source>
</evidence>
<evidence type="ECO:0000313" key="5">
    <source>
        <dbReference type="Proteomes" id="UP000256708"/>
    </source>
</evidence>
<keyword evidence="5" id="KW-1185">Reference proteome</keyword>
<dbReference type="SMART" id="SM00448">
    <property type="entry name" value="REC"/>
    <property type="match status" value="1"/>
</dbReference>
<feature type="domain" description="Response regulatory" evidence="2">
    <location>
        <begin position="3"/>
        <end position="116"/>
    </location>
</feature>
<dbReference type="Pfam" id="PF04397">
    <property type="entry name" value="LytTR"/>
    <property type="match status" value="1"/>
</dbReference>
<dbReference type="Proteomes" id="UP000256708">
    <property type="component" value="Unassembled WGS sequence"/>
</dbReference>
<dbReference type="GO" id="GO:0000156">
    <property type="term" value="F:phosphorelay response regulator activity"/>
    <property type="evidence" value="ECO:0007669"/>
    <property type="project" value="InterPro"/>
</dbReference>
<keyword evidence="1" id="KW-0597">Phosphoprotein</keyword>
<keyword evidence="4" id="KW-0238">DNA-binding</keyword>
<dbReference type="GO" id="GO:0003677">
    <property type="term" value="F:DNA binding"/>
    <property type="evidence" value="ECO:0007669"/>
    <property type="project" value="UniProtKB-KW"/>
</dbReference>
<dbReference type="RefSeq" id="WP_115567428.1">
    <property type="nucleotide sequence ID" value="NZ_QRGR01000025.1"/>
</dbReference>
<dbReference type="SUPFAM" id="SSF52172">
    <property type="entry name" value="CheY-like"/>
    <property type="match status" value="1"/>
</dbReference>
<proteinExistence type="predicted"/>
<dbReference type="PANTHER" id="PTHR37299:SF1">
    <property type="entry name" value="STAGE 0 SPORULATION PROTEIN A HOMOLOG"/>
    <property type="match status" value="1"/>
</dbReference>
<gene>
    <name evidence="4" type="ORF">DXT99_20345</name>
</gene>
<feature type="modified residue" description="4-aspartylphosphate" evidence="1">
    <location>
        <position position="56"/>
    </location>
</feature>
<dbReference type="Gene3D" id="3.40.50.2300">
    <property type="match status" value="1"/>
</dbReference>
<dbReference type="Pfam" id="PF00072">
    <property type="entry name" value="Response_reg"/>
    <property type="match status" value="1"/>
</dbReference>
<dbReference type="InterPro" id="IPR011006">
    <property type="entry name" value="CheY-like_superfamily"/>
</dbReference>
<dbReference type="PROSITE" id="PS50930">
    <property type="entry name" value="HTH_LYTTR"/>
    <property type="match status" value="1"/>
</dbReference>
<dbReference type="AlphaFoldDB" id="A0A3D8L7I2"/>
<dbReference type="EMBL" id="QRGR01000025">
    <property type="protein sequence ID" value="RDV13371.1"/>
    <property type="molecule type" value="Genomic_DNA"/>
</dbReference>
<dbReference type="InterPro" id="IPR007492">
    <property type="entry name" value="LytTR_DNA-bd_dom"/>
</dbReference>
<dbReference type="OrthoDB" id="1646880at2"/>
<reference evidence="5" key="1">
    <citation type="submission" date="2018-08" db="EMBL/GenBank/DDBJ databases">
        <authorList>
            <person name="Liu Z.-W."/>
            <person name="Du Z.-J."/>
        </authorList>
    </citation>
    <scope>NUCLEOTIDE SEQUENCE [LARGE SCALE GENOMIC DNA]</scope>
    <source>
        <strain evidence="5">H4X</strain>
    </source>
</reference>
<name>A0A3D8L7I2_9BACT</name>
<accession>A0A3D8L7I2</accession>
<dbReference type="PROSITE" id="PS50110">
    <property type="entry name" value="RESPONSE_REGULATORY"/>
    <property type="match status" value="1"/>
</dbReference>
<evidence type="ECO:0000256" key="1">
    <source>
        <dbReference type="PROSITE-ProRule" id="PRU00169"/>
    </source>
</evidence>
<evidence type="ECO:0000259" key="2">
    <source>
        <dbReference type="PROSITE" id="PS50110"/>
    </source>
</evidence>
<evidence type="ECO:0000313" key="4">
    <source>
        <dbReference type="EMBL" id="RDV13371.1"/>
    </source>
</evidence>
<protein>
    <submittedName>
        <fullName evidence="4">DNA-binding response regulator</fullName>
    </submittedName>
</protein>
<dbReference type="PANTHER" id="PTHR37299">
    <property type="entry name" value="TRANSCRIPTIONAL REGULATOR-RELATED"/>
    <property type="match status" value="1"/>
</dbReference>
<organism evidence="4 5">
    <name type="scientific">Pontibacter diazotrophicus</name>
    <dbReference type="NCBI Taxonomy" id="1400979"/>
    <lineage>
        <taxon>Bacteria</taxon>
        <taxon>Pseudomonadati</taxon>
        <taxon>Bacteroidota</taxon>
        <taxon>Cytophagia</taxon>
        <taxon>Cytophagales</taxon>
        <taxon>Hymenobacteraceae</taxon>
        <taxon>Pontibacter</taxon>
    </lineage>
</organism>
<dbReference type="InterPro" id="IPR046947">
    <property type="entry name" value="LytR-like"/>
</dbReference>
<comment type="caution">
    <text evidence="4">The sequence shown here is derived from an EMBL/GenBank/DDBJ whole genome shotgun (WGS) entry which is preliminary data.</text>
</comment>
<dbReference type="InterPro" id="IPR001789">
    <property type="entry name" value="Sig_transdc_resp-reg_receiver"/>
</dbReference>
<sequence length="242" mass="27286">MIKCFVVDDEAHNIRLLSDYIEKTPGLELVGAAENPLEALHAITSGTVTPDLVFVDVDMPELSGVDLAGLLNRHTEIVFATAYPDYALQAFEKNALDYLVKPISYERFLQSVSKVRLRISAESSTVQERENTYIFVKSDVKGKMVKVEYEEIVYVEALQNYVKIHTTREPVITHLTMKKVEEGLPEDRFSRVHKSFIVHNAKVRVVEGNQVTLDDKSVVALGSSYRDAFLQKIGDRLLNNGK</sequence>
<dbReference type="Gene3D" id="2.40.50.1020">
    <property type="entry name" value="LytTr DNA-binding domain"/>
    <property type="match status" value="1"/>
</dbReference>
<dbReference type="SMART" id="SM00850">
    <property type="entry name" value="LytTR"/>
    <property type="match status" value="1"/>
</dbReference>